<proteinExistence type="predicted"/>
<keyword evidence="3" id="KW-1185">Reference proteome</keyword>
<gene>
    <name evidence="2" type="ORF">DPMN_024451</name>
</gene>
<protein>
    <submittedName>
        <fullName evidence="2">Uncharacterized protein</fullName>
    </submittedName>
</protein>
<evidence type="ECO:0000256" key="1">
    <source>
        <dbReference type="SAM" id="Phobius"/>
    </source>
</evidence>
<accession>A0A9D4LPK3</accession>
<dbReference type="Proteomes" id="UP000828390">
    <property type="component" value="Unassembled WGS sequence"/>
</dbReference>
<dbReference type="EMBL" id="JAIWYP010000002">
    <property type="protein sequence ID" value="KAH3861519.1"/>
    <property type="molecule type" value="Genomic_DNA"/>
</dbReference>
<comment type="caution">
    <text evidence="2">The sequence shown here is derived from an EMBL/GenBank/DDBJ whole genome shotgun (WGS) entry which is preliminary data.</text>
</comment>
<keyword evidence="1" id="KW-1133">Transmembrane helix</keyword>
<name>A0A9D4LPK3_DREPO</name>
<sequence length="89" mass="10526">MTRGTKGRAFQALQLSFPLCVYLAGMMFDRFISFEAAGRKRPRNSCKSVWKGREKCSSSCHSRFVLRKQRGYNPNQINRNYTNWKRQDR</sequence>
<reference evidence="2" key="2">
    <citation type="submission" date="2020-11" db="EMBL/GenBank/DDBJ databases">
        <authorList>
            <person name="McCartney M.A."/>
            <person name="Auch B."/>
            <person name="Kono T."/>
            <person name="Mallez S."/>
            <person name="Becker A."/>
            <person name="Gohl D.M."/>
            <person name="Silverstein K.A.T."/>
            <person name="Koren S."/>
            <person name="Bechman K.B."/>
            <person name="Herman A."/>
            <person name="Abrahante J.E."/>
            <person name="Garbe J."/>
        </authorList>
    </citation>
    <scope>NUCLEOTIDE SEQUENCE</scope>
    <source>
        <strain evidence="2">Duluth1</strain>
        <tissue evidence="2">Whole animal</tissue>
    </source>
</reference>
<keyword evidence="1" id="KW-0472">Membrane</keyword>
<evidence type="ECO:0000313" key="2">
    <source>
        <dbReference type="EMBL" id="KAH3861519.1"/>
    </source>
</evidence>
<evidence type="ECO:0000313" key="3">
    <source>
        <dbReference type="Proteomes" id="UP000828390"/>
    </source>
</evidence>
<keyword evidence="1" id="KW-0812">Transmembrane</keyword>
<dbReference type="AlphaFoldDB" id="A0A9D4LPK3"/>
<organism evidence="2 3">
    <name type="scientific">Dreissena polymorpha</name>
    <name type="common">Zebra mussel</name>
    <name type="synonym">Mytilus polymorpha</name>
    <dbReference type="NCBI Taxonomy" id="45954"/>
    <lineage>
        <taxon>Eukaryota</taxon>
        <taxon>Metazoa</taxon>
        <taxon>Spiralia</taxon>
        <taxon>Lophotrochozoa</taxon>
        <taxon>Mollusca</taxon>
        <taxon>Bivalvia</taxon>
        <taxon>Autobranchia</taxon>
        <taxon>Heteroconchia</taxon>
        <taxon>Euheterodonta</taxon>
        <taxon>Imparidentia</taxon>
        <taxon>Neoheterodontei</taxon>
        <taxon>Myida</taxon>
        <taxon>Dreissenoidea</taxon>
        <taxon>Dreissenidae</taxon>
        <taxon>Dreissena</taxon>
    </lineage>
</organism>
<reference evidence="2" key="1">
    <citation type="journal article" date="2019" name="bioRxiv">
        <title>The Genome of the Zebra Mussel, Dreissena polymorpha: A Resource for Invasive Species Research.</title>
        <authorList>
            <person name="McCartney M.A."/>
            <person name="Auch B."/>
            <person name="Kono T."/>
            <person name="Mallez S."/>
            <person name="Zhang Y."/>
            <person name="Obille A."/>
            <person name="Becker A."/>
            <person name="Abrahante J.E."/>
            <person name="Garbe J."/>
            <person name="Badalamenti J.P."/>
            <person name="Herman A."/>
            <person name="Mangelson H."/>
            <person name="Liachko I."/>
            <person name="Sullivan S."/>
            <person name="Sone E.D."/>
            <person name="Koren S."/>
            <person name="Silverstein K.A.T."/>
            <person name="Beckman K.B."/>
            <person name="Gohl D.M."/>
        </authorList>
    </citation>
    <scope>NUCLEOTIDE SEQUENCE</scope>
    <source>
        <strain evidence="2">Duluth1</strain>
        <tissue evidence="2">Whole animal</tissue>
    </source>
</reference>
<feature type="transmembrane region" description="Helical" evidence="1">
    <location>
        <begin position="12"/>
        <end position="32"/>
    </location>
</feature>